<dbReference type="RefSeq" id="WP_061519302.1">
    <property type="nucleotide sequence ID" value="NZ_JRUE01000210.1"/>
</dbReference>
<evidence type="ECO:0000256" key="2">
    <source>
        <dbReference type="RuleBase" id="RU003707"/>
    </source>
</evidence>
<dbReference type="PROSITE" id="PS00166">
    <property type="entry name" value="ENOYL_COA_HYDRATASE"/>
    <property type="match status" value="1"/>
</dbReference>
<comment type="similarity">
    <text evidence="1 2">Belongs to the enoyl-CoA hydratase/isomerase family.</text>
</comment>
<dbReference type="Pfam" id="PF00378">
    <property type="entry name" value="ECH_1"/>
    <property type="match status" value="1"/>
</dbReference>
<dbReference type="CDD" id="cd06558">
    <property type="entry name" value="crotonase-like"/>
    <property type="match status" value="1"/>
</dbReference>
<dbReference type="PANTHER" id="PTHR11941:SF75">
    <property type="entry name" value="ENOYL-COA HYDRATASE_ISOMERASE FAMILY PROTEIN"/>
    <property type="match status" value="1"/>
</dbReference>
<dbReference type="PANTHER" id="PTHR11941">
    <property type="entry name" value="ENOYL-COA HYDRATASE-RELATED"/>
    <property type="match status" value="1"/>
</dbReference>
<keyword evidence="3" id="KW-0456">Lyase</keyword>
<proteinExistence type="inferred from homology"/>
<dbReference type="InterPro" id="IPR001753">
    <property type="entry name" value="Enoyl-CoA_hydra/iso"/>
</dbReference>
<dbReference type="GO" id="GO:0004300">
    <property type="term" value="F:enoyl-CoA hydratase activity"/>
    <property type="evidence" value="ECO:0007669"/>
    <property type="project" value="UniProtKB-EC"/>
</dbReference>
<evidence type="ECO:0000313" key="3">
    <source>
        <dbReference type="EMBL" id="KXZ66316.1"/>
    </source>
</evidence>
<evidence type="ECO:0000313" key="4">
    <source>
        <dbReference type="Proteomes" id="UP000075680"/>
    </source>
</evidence>
<accession>A0A150HLH6</accession>
<dbReference type="EMBL" id="JRUE01000210">
    <property type="protein sequence ID" value="KXZ66316.1"/>
    <property type="molecule type" value="Genomic_DNA"/>
</dbReference>
<dbReference type="Proteomes" id="UP000075680">
    <property type="component" value="Unassembled WGS sequence"/>
</dbReference>
<dbReference type="PATRIC" id="fig|52133.18.peg.2669"/>
<organism evidence="3 4">
    <name type="scientific">Acinetobacter venetianus</name>
    <dbReference type="NCBI Taxonomy" id="52133"/>
    <lineage>
        <taxon>Bacteria</taxon>
        <taxon>Pseudomonadati</taxon>
        <taxon>Pseudomonadota</taxon>
        <taxon>Gammaproteobacteria</taxon>
        <taxon>Moraxellales</taxon>
        <taxon>Moraxellaceae</taxon>
        <taxon>Acinetobacter</taxon>
    </lineage>
</organism>
<dbReference type="SUPFAM" id="SSF52096">
    <property type="entry name" value="ClpP/crotonase"/>
    <property type="match status" value="1"/>
</dbReference>
<sequence length="238" mass="27213">MATMSLDKQQSIYILTLHNGDHENALNKVVLEEYLEIFDEIESNQNNASLIIRSDHAKTFCNGLDLAWLMQQSIEEKKAFTVQLENMLLRLALLNLPVIAEINGNAYAGGAILASACDFRFMRADKGRFCFPEVNLTIPFTDTIAEIVQLLPNRHATWEMALTSKTMTGFECLQSQIVSQIHPVESLQAETLKFAEEMAQKHRLTYAVIKTQLRHRLVQIAKQRQIFDQEKYAHPFMI</sequence>
<dbReference type="EC" id="4.2.1.17" evidence="3"/>
<reference evidence="3 4" key="1">
    <citation type="journal article" date="2016" name="Sci. Rep.">
        <title>Genomic and phenotypic characterization of the species Acinetobacter venetianus.</title>
        <authorList>
            <person name="Fondi M."/>
            <person name="Maida I."/>
            <person name="Perrin E."/>
            <person name="Orlandini V."/>
            <person name="La Torre L."/>
            <person name="Bosi E."/>
            <person name="Negroni A."/>
            <person name="Zanaroli G."/>
            <person name="Fava F."/>
            <person name="Decorosi F."/>
            <person name="Giovannetti L."/>
            <person name="Viti C."/>
            <person name="Vaneechoutte M."/>
            <person name="Dijkshoorn L."/>
            <person name="Fani R."/>
        </authorList>
    </citation>
    <scope>NUCLEOTIDE SEQUENCE [LARGE SCALE GENOMIC DNA]</scope>
    <source>
        <strain evidence="3 4">LUH5627</strain>
    </source>
</reference>
<dbReference type="GO" id="GO:0006635">
    <property type="term" value="P:fatty acid beta-oxidation"/>
    <property type="evidence" value="ECO:0007669"/>
    <property type="project" value="TreeGrafter"/>
</dbReference>
<dbReference type="InterPro" id="IPR018376">
    <property type="entry name" value="Enoyl-CoA_hyd/isom_CS"/>
</dbReference>
<dbReference type="GO" id="GO:0004165">
    <property type="term" value="F:delta(3)-delta(2)-enoyl-CoA isomerase activity"/>
    <property type="evidence" value="ECO:0007669"/>
    <property type="project" value="TreeGrafter"/>
</dbReference>
<dbReference type="AlphaFoldDB" id="A0A150HLH6"/>
<protein>
    <submittedName>
        <fullName evidence="3">Putative enoyl-CoA hydratase echA8</fullName>
        <ecNumber evidence="3">4.2.1.17</ecNumber>
    </submittedName>
</protein>
<name>A0A150HLH6_9GAMM</name>
<dbReference type="InterPro" id="IPR029045">
    <property type="entry name" value="ClpP/crotonase-like_dom_sf"/>
</dbReference>
<dbReference type="Gene3D" id="3.90.226.10">
    <property type="entry name" value="2-enoyl-CoA Hydratase, Chain A, domain 1"/>
    <property type="match status" value="1"/>
</dbReference>
<comment type="caution">
    <text evidence="3">The sequence shown here is derived from an EMBL/GenBank/DDBJ whole genome shotgun (WGS) entry which is preliminary data.</text>
</comment>
<gene>
    <name evidence="3" type="primary">echA8_4</name>
    <name evidence="3" type="ORF">AVENLUH5627_02600</name>
</gene>
<evidence type="ECO:0000256" key="1">
    <source>
        <dbReference type="ARBA" id="ARBA00005254"/>
    </source>
</evidence>